<evidence type="ECO:0000313" key="1">
    <source>
        <dbReference type="EMBL" id="GBG07265.1"/>
    </source>
</evidence>
<dbReference type="InterPro" id="IPR046713">
    <property type="entry name" value="DUF6786"/>
</dbReference>
<proteinExistence type="predicted"/>
<accession>A0A2R5EMC5</accession>
<dbReference type="Proteomes" id="UP000245202">
    <property type="component" value="Unassembled WGS sequence"/>
</dbReference>
<name>A0A2R5EMC5_9BACL</name>
<protein>
    <submittedName>
        <fullName evidence="1">Uncharacterized protein</fullName>
    </submittedName>
</protein>
<dbReference type="AlphaFoldDB" id="A0A2R5EMC5"/>
<dbReference type="EMBL" id="BDQX01000085">
    <property type="protein sequence ID" value="GBG07265.1"/>
    <property type="molecule type" value="Genomic_DNA"/>
</dbReference>
<sequence length="355" mass="38690">MRRLTTELETLMNRHHGEFAALQGIDGSSLLVLPKGGRLLGLVPGRSDAPLPFWTPAKAASPDHWNVGGDRTWISPELEYFMDSEGQYRVPGSLDPGNWTLESLSAEEIRLGMDGVLHHITSAMPIQFQIKKRFSPLPNPLLHNGSTASLADPSVSYAGCETTTELSLEPLGNEDRHAAAEGNGYCNLWSILQLPSDGEALIPTFGGARPLTMFADSQPETLEILPSGARIPCGGAAKFKLSFDAIASTGRFGYIRCLSEDVSTLIIRQFAVHPAGIYPDYPPGQPSYRGSCVQVFNDGGQFGNFAELEYHAPALPIWKPGHSTDRSELFYFSGPSSSIERIAERMLGMPVMERE</sequence>
<comment type="caution">
    <text evidence="1">The sequence shown here is derived from an EMBL/GenBank/DDBJ whole genome shotgun (WGS) entry which is preliminary data.</text>
</comment>
<organism evidence="1 2">
    <name type="scientific">Paenibacillus agaridevorans</name>
    <dbReference type="NCBI Taxonomy" id="171404"/>
    <lineage>
        <taxon>Bacteria</taxon>
        <taxon>Bacillati</taxon>
        <taxon>Bacillota</taxon>
        <taxon>Bacilli</taxon>
        <taxon>Bacillales</taxon>
        <taxon>Paenibacillaceae</taxon>
        <taxon>Paenibacillus</taxon>
    </lineage>
</organism>
<evidence type="ECO:0000313" key="2">
    <source>
        <dbReference type="Proteomes" id="UP000245202"/>
    </source>
</evidence>
<gene>
    <name evidence="1" type="ORF">PAT3040_01813</name>
</gene>
<keyword evidence="2" id="KW-1185">Reference proteome</keyword>
<dbReference type="Pfam" id="PF20583">
    <property type="entry name" value="DUF6786"/>
    <property type="match status" value="1"/>
</dbReference>
<reference evidence="1 2" key="1">
    <citation type="submission" date="2017-08" db="EMBL/GenBank/DDBJ databases">
        <title>Substantial Increase in Enzyme Production by Combined Drug-Resistance Mutations in Paenibacillus agaridevorans.</title>
        <authorList>
            <person name="Tanaka Y."/>
            <person name="Funane K."/>
            <person name="Hosaka T."/>
            <person name="Shiwa Y."/>
            <person name="Fujita N."/>
            <person name="Miyazaki T."/>
            <person name="Yoshikawa H."/>
            <person name="Murakami K."/>
            <person name="Kasahara K."/>
            <person name="Inaoka T."/>
            <person name="Hiraga Y."/>
            <person name="Ochi K."/>
        </authorList>
    </citation>
    <scope>NUCLEOTIDE SEQUENCE [LARGE SCALE GENOMIC DNA]</scope>
    <source>
        <strain evidence="1 2">T-3040</strain>
    </source>
</reference>